<keyword evidence="3" id="KW-1185">Reference proteome</keyword>
<proteinExistence type="predicted"/>
<dbReference type="AlphaFoldDB" id="A0A160FI95"/>
<dbReference type="GO" id="GO:0009306">
    <property type="term" value="P:protein secretion"/>
    <property type="evidence" value="ECO:0007669"/>
    <property type="project" value="InterPro"/>
</dbReference>
<sequence>MSDKTEAPTPKRIRRARQDGEIAKSTHLTVAFSGLCWWLYLFIEAPHLYALATRLILHVTTLDATRPFGDRLVSTLAALSAVMPSTLMALGVGALAVLVPELMQTRGLIAWKRVSLDPKRLNPVNGLKQMFSLRLLWDTALTLLQFAILLFLFVQAIVAWLRQLVPIWAFSLPVHLGYTATSHSHLLAWMAASQIAPAVADYLIQRFLWLRRLRMDKNEIKREFRDDEGDPYVKSRRRAIHRELGQ</sequence>
<accession>A0A160FI95</accession>
<dbReference type="PANTHER" id="PTHR30531">
    <property type="entry name" value="FLAGELLAR BIOSYNTHETIC PROTEIN FLHB"/>
    <property type="match status" value="1"/>
</dbReference>
<evidence type="ECO:0000313" key="2">
    <source>
        <dbReference type="EMBL" id="ANB71912.1"/>
    </source>
</evidence>
<keyword evidence="1" id="KW-1133">Transmembrane helix</keyword>
<feature type="transmembrane region" description="Helical" evidence="1">
    <location>
        <begin position="21"/>
        <end position="43"/>
    </location>
</feature>
<dbReference type="OrthoDB" id="9807950at2"/>
<dbReference type="PANTHER" id="PTHR30531:SF12">
    <property type="entry name" value="FLAGELLAR BIOSYNTHETIC PROTEIN FLHB"/>
    <property type="match status" value="1"/>
</dbReference>
<dbReference type="Pfam" id="PF01312">
    <property type="entry name" value="Bac_export_2"/>
    <property type="match status" value="1"/>
</dbReference>
<dbReference type="Gene3D" id="6.10.250.2080">
    <property type="match status" value="1"/>
</dbReference>
<dbReference type="PRINTS" id="PR00950">
    <property type="entry name" value="TYPE3IMSPROT"/>
</dbReference>
<organism evidence="2 3">
    <name type="scientific">Paraburkholderia phytofirmans OLGA172</name>
    <dbReference type="NCBI Taxonomy" id="1417228"/>
    <lineage>
        <taxon>Bacteria</taxon>
        <taxon>Pseudomonadati</taxon>
        <taxon>Pseudomonadota</taxon>
        <taxon>Betaproteobacteria</taxon>
        <taxon>Burkholderiales</taxon>
        <taxon>Burkholderiaceae</taxon>
        <taxon>Paraburkholderia</taxon>
    </lineage>
</organism>
<protein>
    <submittedName>
        <fullName evidence="2">Type III secretion protein</fullName>
    </submittedName>
</protein>
<name>A0A160FI95_9BURK</name>
<dbReference type="STRING" id="1804984.AYM40_05640"/>
<keyword evidence="1" id="KW-0472">Membrane</keyword>
<evidence type="ECO:0000313" key="3">
    <source>
        <dbReference type="Proteomes" id="UP000076852"/>
    </source>
</evidence>
<evidence type="ECO:0000256" key="1">
    <source>
        <dbReference type="SAM" id="Phobius"/>
    </source>
</evidence>
<dbReference type="EMBL" id="CP014578">
    <property type="protein sequence ID" value="ANB71912.1"/>
    <property type="molecule type" value="Genomic_DNA"/>
</dbReference>
<dbReference type="Proteomes" id="UP000076852">
    <property type="component" value="Chromosome 1"/>
</dbReference>
<gene>
    <name evidence="2" type="ORF">AYM40_05640</name>
</gene>
<dbReference type="KEGG" id="buz:AYM40_05640"/>
<dbReference type="RefSeq" id="WP_063495367.1">
    <property type="nucleotide sequence ID" value="NZ_CP014578.1"/>
</dbReference>
<dbReference type="GO" id="GO:0005886">
    <property type="term" value="C:plasma membrane"/>
    <property type="evidence" value="ECO:0007669"/>
    <property type="project" value="TreeGrafter"/>
</dbReference>
<feature type="transmembrane region" description="Helical" evidence="1">
    <location>
        <begin position="186"/>
        <end position="204"/>
    </location>
</feature>
<dbReference type="InterPro" id="IPR006135">
    <property type="entry name" value="T3SS_substrate_exporter"/>
</dbReference>
<keyword evidence="1" id="KW-0812">Transmembrane</keyword>
<feature type="transmembrane region" description="Helical" evidence="1">
    <location>
        <begin position="76"/>
        <end position="99"/>
    </location>
</feature>
<reference evidence="2 3" key="1">
    <citation type="journal article" date="2016" name="Gene">
        <title>PacBio SMRT assembly of a complex multi-replicon genome reveals chlorocatechol degradative operon in a region of genome plasticity.</title>
        <authorList>
            <person name="Ricker N."/>
            <person name="Shen S.Y."/>
            <person name="Goordial J."/>
            <person name="Jin S."/>
            <person name="Fulthorpe R.R."/>
        </authorList>
    </citation>
    <scope>NUCLEOTIDE SEQUENCE [LARGE SCALE GENOMIC DNA]</scope>
    <source>
        <strain evidence="2 3">OLGA172</strain>
    </source>
</reference>
<feature type="transmembrane region" description="Helical" evidence="1">
    <location>
        <begin position="135"/>
        <end position="161"/>
    </location>
</feature>